<dbReference type="GO" id="GO:0000976">
    <property type="term" value="F:transcription cis-regulatory region binding"/>
    <property type="evidence" value="ECO:0007669"/>
    <property type="project" value="TreeGrafter"/>
</dbReference>
<dbReference type="Proteomes" id="UP000293036">
    <property type="component" value="Unassembled WGS sequence"/>
</dbReference>
<dbReference type="GO" id="GO:0003700">
    <property type="term" value="F:DNA-binding transcription factor activity"/>
    <property type="evidence" value="ECO:0007669"/>
    <property type="project" value="TreeGrafter"/>
</dbReference>
<dbReference type="SUPFAM" id="SSF46689">
    <property type="entry name" value="Homeodomain-like"/>
    <property type="match status" value="1"/>
</dbReference>
<dbReference type="PANTHER" id="PTHR30055:SF226">
    <property type="entry name" value="HTH-TYPE TRANSCRIPTIONAL REGULATOR PKSA"/>
    <property type="match status" value="1"/>
</dbReference>
<evidence type="ECO:0000259" key="3">
    <source>
        <dbReference type="PROSITE" id="PS50977"/>
    </source>
</evidence>
<dbReference type="InterPro" id="IPR009057">
    <property type="entry name" value="Homeodomain-like_sf"/>
</dbReference>
<evidence type="ECO:0000313" key="5">
    <source>
        <dbReference type="Proteomes" id="UP000293036"/>
    </source>
</evidence>
<keyword evidence="1 2" id="KW-0238">DNA-binding</keyword>
<evidence type="ECO:0000256" key="1">
    <source>
        <dbReference type="ARBA" id="ARBA00023125"/>
    </source>
</evidence>
<dbReference type="EMBL" id="SJDT01000005">
    <property type="protein sequence ID" value="TBW20995.1"/>
    <property type="molecule type" value="Genomic_DNA"/>
</dbReference>
<dbReference type="OrthoDB" id="4709704at2"/>
<proteinExistence type="predicted"/>
<accession>A0A4Q9V0J4</accession>
<dbReference type="PROSITE" id="PS50977">
    <property type="entry name" value="HTH_TETR_2"/>
    <property type="match status" value="1"/>
</dbReference>
<gene>
    <name evidence="4" type="ORF">EZJ44_06685</name>
</gene>
<sequence length="227" mass="25223">MCQNYEIDRKDRDMPSISAPTVKEHHRIMFDKLVDAAEEILRTHGPEDLTAGAVAKAAGIARNSIYRYVTSIDDLRILVLERYLPQWQKSVDDAIDRDAPPQEQILALAVVSLELAQSTGHSWLISVMKSARSARPSQEQDVPQVRSEYHSESVADFHIEFARRVTLLWTQVDPQTASLHSRINRALIDVGMKSLDAGEPFEKVKRSVLAGISGLFAAASSESATTV</sequence>
<dbReference type="Gene3D" id="1.10.357.10">
    <property type="entry name" value="Tetracycline Repressor, domain 2"/>
    <property type="match status" value="1"/>
</dbReference>
<name>A0A4Q9V0J4_9ACTO</name>
<feature type="DNA-binding region" description="H-T-H motif" evidence="2">
    <location>
        <begin position="50"/>
        <end position="69"/>
    </location>
</feature>
<evidence type="ECO:0000256" key="2">
    <source>
        <dbReference type="PROSITE-ProRule" id="PRU00335"/>
    </source>
</evidence>
<dbReference type="Pfam" id="PF00440">
    <property type="entry name" value="TetR_N"/>
    <property type="match status" value="1"/>
</dbReference>
<dbReference type="InterPro" id="IPR001647">
    <property type="entry name" value="HTH_TetR"/>
</dbReference>
<evidence type="ECO:0000313" key="4">
    <source>
        <dbReference type="EMBL" id="TBW20995.1"/>
    </source>
</evidence>
<feature type="domain" description="HTH tetR-type" evidence="3">
    <location>
        <begin position="27"/>
        <end position="87"/>
    </location>
</feature>
<comment type="caution">
    <text evidence="4">The sequence shown here is derived from an EMBL/GenBank/DDBJ whole genome shotgun (WGS) entry which is preliminary data.</text>
</comment>
<organism evidence="4 5">
    <name type="scientific">Arcanobacterium bovis</name>
    <dbReference type="NCBI Taxonomy" id="2529275"/>
    <lineage>
        <taxon>Bacteria</taxon>
        <taxon>Bacillati</taxon>
        <taxon>Actinomycetota</taxon>
        <taxon>Actinomycetes</taxon>
        <taxon>Actinomycetales</taxon>
        <taxon>Actinomycetaceae</taxon>
        <taxon>Arcanobacterium</taxon>
    </lineage>
</organism>
<keyword evidence="5" id="KW-1185">Reference proteome</keyword>
<dbReference type="AlphaFoldDB" id="A0A4Q9V0J4"/>
<protein>
    <submittedName>
        <fullName evidence="4">TetR/AcrR family transcriptional regulator</fullName>
    </submittedName>
</protein>
<reference evidence="4 5" key="1">
    <citation type="submission" date="2019-02" db="EMBL/GenBank/DDBJ databases">
        <title>Arcanobacterium bovis sp. nov., isolated from the milk of a cow with mastitis.</title>
        <authorList>
            <person name="Sammra O."/>
            <person name="Foster G."/>
            <person name="Hassan A."/>
            <person name="Alssahen M."/>
            <person name="Laemmler C."/>
            <person name="Borowiak M."/>
            <person name="Malorny B."/>
            <person name="Abdulmawjood A."/>
        </authorList>
    </citation>
    <scope>NUCLEOTIDE SEQUENCE [LARGE SCALE GENOMIC DNA]</scope>
    <source>
        <strain evidence="4 5">C605018/01/1</strain>
    </source>
</reference>
<dbReference type="InterPro" id="IPR050109">
    <property type="entry name" value="HTH-type_TetR-like_transc_reg"/>
</dbReference>
<dbReference type="PANTHER" id="PTHR30055">
    <property type="entry name" value="HTH-TYPE TRANSCRIPTIONAL REGULATOR RUTR"/>
    <property type="match status" value="1"/>
</dbReference>